<reference evidence="1 2" key="1">
    <citation type="journal article" date="2014" name="Genome Announc.">
        <title>Draft Genome Sequences of Marine Flavobacterium Nonlabens Strains NR17, NR24, NR27, NR32, NR33, and Ara13.</title>
        <authorList>
            <person name="Nakanishi M."/>
            <person name="Meirelles P."/>
            <person name="Suzuki R."/>
            <person name="Takatani N."/>
            <person name="Mino S."/>
            <person name="Suda W."/>
            <person name="Oshima K."/>
            <person name="Hattori M."/>
            <person name="Ohkuma M."/>
            <person name="Hosokawa M."/>
            <person name="Miyashita K."/>
            <person name="Thompson F.L."/>
            <person name="Niwa A."/>
            <person name="Sawabe T."/>
            <person name="Sawabe T."/>
        </authorList>
    </citation>
    <scope>NUCLEOTIDE SEQUENCE [LARGE SCALE GENOMIC DNA]</scope>
    <source>
        <strain evidence="2">JCM19296</strain>
    </source>
</reference>
<sequence length="216" mass="25338">MDTMKYKFTAATIKRNCPKEFKKMIKDYWEFEDEEWKSSLDHLCDTYKVSNTILVTSVKKYSHFIMHQVCECGICEETIKVYDRESTFDYLKINKDQLFIDTKCEMCRPFDDYFNPPQWETKEYLIKGVLLISDNIVASLDYLRIYLPDNIIYATILQLEDDSGLIVERDSRGGIIKINNSLEYKVSFFASEAVNFKNSYDTIVGSSAEMNNKILN</sequence>
<dbReference type="AlphaFoldDB" id="A0A081D6B7"/>
<organism evidence="1 2">
    <name type="scientific">Nonlabens ulvanivorans</name>
    <name type="common">Persicivirga ulvanivorans</name>
    <dbReference type="NCBI Taxonomy" id="906888"/>
    <lineage>
        <taxon>Bacteria</taxon>
        <taxon>Pseudomonadati</taxon>
        <taxon>Bacteroidota</taxon>
        <taxon>Flavobacteriia</taxon>
        <taxon>Flavobacteriales</taxon>
        <taxon>Flavobacteriaceae</taxon>
        <taxon>Nonlabens</taxon>
    </lineage>
</organism>
<dbReference type="Proteomes" id="UP000028980">
    <property type="component" value="Unassembled WGS sequence"/>
</dbReference>
<comment type="caution">
    <text evidence="1">The sequence shown here is derived from an EMBL/GenBank/DDBJ whole genome shotgun (WGS) entry which is preliminary data.</text>
</comment>
<evidence type="ECO:0000313" key="1">
    <source>
        <dbReference type="EMBL" id="GAK74463.1"/>
    </source>
</evidence>
<protein>
    <submittedName>
        <fullName evidence="1">Uncharacterized protein</fullName>
    </submittedName>
</protein>
<gene>
    <name evidence="1" type="ORF">JCM19296_41</name>
</gene>
<evidence type="ECO:0000313" key="2">
    <source>
        <dbReference type="Proteomes" id="UP000028980"/>
    </source>
</evidence>
<accession>A0A081D6B7</accession>
<dbReference type="EMBL" id="BBLG01000001">
    <property type="protein sequence ID" value="GAK74463.1"/>
    <property type="molecule type" value="Genomic_DNA"/>
</dbReference>
<name>A0A081D6B7_NONUL</name>
<proteinExistence type="predicted"/>